<evidence type="ECO:0000313" key="10">
    <source>
        <dbReference type="EMBL" id="KAF9885436.1"/>
    </source>
</evidence>
<dbReference type="PANTHER" id="PTHR10926:SF0">
    <property type="entry name" value="CDC50, ISOFORM A"/>
    <property type="match status" value="1"/>
</dbReference>
<reference evidence="10" key="1">
    <citation type="journal article" date="2019" name="Beilstein J. Org. Chem.">
        <title>Nanangenines: drimane sesquiterpenoids as the dominant metabolite cohort of a novel Australian fungus, Aspergillus nanangensis.</title>
        <authorList>
            <person name="Lacey H.J."/>
            <person name="Gilchrist C.L.M."/>
            <person name="Crombie A."/>
            <person name="Kalaitzis J.A."/>
            <person name="Vuong D."/>
            <person name="Rutledge P.J."/>
            <person name="Turner P."/>
            <person name="Pitt J.I."/>
            <person name="Lacey E."/>
            <person name="Chooi Y.H."/>
            <person name="Piggott A.M."/>
        </authorList>
    </citation>
    <scope>NUCLEOTIDE SEQUENCE</scope>
    <source>
        <strain evidence="10">MST-FP2251</strain>
    </source>
</reference>
<dbReference type="GO" id="GO:0008237">
    <property type="term" value="F:metallopeptidase activity"/>
    <property type="evidence" value="ECO:0007669"/>
    <property type="project" value="InterPro"/>
</dbReference>
<feature type="transmembrane region" description="Helical" evidence="8">
    <location>
        <begin position="290"/>
        <end position="315"/>
    </location>
</feature>
<evidence type="ECO:0000259" key="9">
    <source>
        <dbReference type="Pfam" id="PF05572"/>
    </source>
</evidence>
<evidence type="ECO:0000256" key="4">
    <source>
        <dbReference type="ARBA" id="ARBA00022692"/>
    </source>
</evidence>
<feature type="transmembrane region" description="Helical" evidence="8">
    <location>
        <begin position="336"/>
        <end position="353"/>
    </location>
</feature>
<comment type="subcellular location">
    <subcellularLocation>
        <location evidence="1">Membrane</location>
        <topology evidence="1">Multi-pass membrane protein</topology>
    </subcellularLocation>
</comment>
<evidence type="ECO:0000256" key="1">
    <source>
        <dbReference type="ARBA" id="ARBA00004141"/>
    </source>
</evidence>
<dbReference type="PANTHER" id="PTHR10926">
    <property type="entry name" value="CELL CYCLE CONTROL PROTEIN 50"/>
    <property type="match status" value="1"/>
</dbReference>
<dbReference type="Gene3D" id="3.40.390.10">
    <property type="entry name" value="Collagenase (Catalytic Domain)"/>
    <property type="match status" value="1"/>
</dbReference>
<feature type="region of interest" description="Disordered" evidence="7">
    <location>
        <begin position="490"/>
        <end position="509"/>
    </location>
</feature>
<evidence type="ECO:0000256" key="3">
    <source>
        <dbReference type="ARBA" id="ARBA00009457"/>
    </source>
</evidence>
<evidence type="ECO:0000256" key="5">
    <source>
        <dbReference type="ARBA" id="ARBA00022989"/>
    </source>
</evidence>
<dbReference type="AlphaFoldDB" id="A0AAD4CF96"/>
<dbReference type="GO" id="GO:0005794">
    <property type="term" value="C:Golgi apparatus"/>
    <property type="evidence" value="ECO:0007669"/>
    <property type="project" value="TreeGrafter"/>
</dbReference>
<gene>
    <name evidence="10" type="primary">TMEM30A</name>
    <name evidence="10" type="ORF">FE257_012872</name>
</gene>
<evidence type="ECO:0000256" key="2">
    <source>
        <dbReference type="ARBA" id="ARBA00008721"/>
    </source>
</evidence>
<evidence type="ECO:0000313" key="11">
    <source>
        <dbReference type="Proteomes" id="UP001194746"/>
    </source>
</evidence>
<sequence>MGIKSRGTDGQQTNIDPEKCPTTVFYSWGHICSDRWPLAICELTTSISDRVTTSFKSSNLDYTPTWQSISSNGSTTCRLMFKIPEDMGAPVYMYYRLTDFYQNHRRYVKSLDLDQLKGKAVDNKTIDSGTCDPLRLDPSGKAYYPCGLIANSMFNDTINSPELLSVANDVNPEPYIMTNKNIAWDSDKELIKKTEYTKDQVVPPPNWRERYPDGYANGIPDLNQDEEFMVWMRTAALPTFSKLARRNDTAKMPAGMYRLDIVDRFPVAKYGGTKSILITTRTVIGGQNPFMGIAYVVVGGICVLLGTLFTIAHLVRPRKDIPRPRDIPRSYWQRLSSLYYMSRISVVLVVAIIKAHCNPLSPHIRGVCATNPPSDLLKAEYQKLSLPPPHNESTGEFENRIAETPIVIDTWFHILSDEIHAGLVSDEMVTNQINTLQDAYQDALITYKLRGITRQVNASWARNEDEMAMKNALRKGSYSTLNVYFHTDLQSQDGDGAPQTARSDARSDAGGRQRVLGFCTLPDPSISRSSLRAAYAKDGCNVLAQTMPGGPLDHYNRGGTAVHEIGHWNGLLHIFEGESCSPDNPGDYISDTPQQSKPTEGCPSSKDSCPDNPGMDAIHNYMDYSSDDCYESFTPDQLDRMRHMWSAMRDGK</sequence>
<dbReference type="Pfam" id="PF05572">
    <property type="entry name" value="Peptidase_M43"/>
    <property type="match status" value="1"/>
</dbReference>
<keyword evidence="4 8" id="KW-0812">Transmembrane</keyword>
<reference evidence="10" key="2">
    <citation type="submission" date="2020-02" db="EMBL/GenBank/DDBJ databases">
        <authorList>
            <person name="Gilchrist C.L.M."/>
            <person name="Chooi Y.-H."/>
        </authorList>
    </citation>
    <scope>NUCLEOTIDE SEQUENCE</scope>
    <source>
        <strain evidence="10">MST-FP2251</strain>
    </source>
</reference>
<dbReference type="InterPro" id="IPR005045">
    <property type="entry name" value="CDC50/LEM3_fam"/>
</dbReference>
<name>A0AAD4CF96_ASPNN</name>
<dbReference type="SUPFAM" id="SSF55486">
    <property type="entry name" value="Metalloproteases ('zincins'), catalytic domain"/>
    <property type="match status" value="1"/>
</dbReference>
<feature type="domain" description="Peptidase M43 pregnancy-associated plasma-A" evidence="9">
    <location>
        <begin position="559"/>
        <end position="644"/>
    </location>
</feature>
<keyword evidence="5 8" id="KW-1133">Transmembrane helix</keyword>
<dbReference type="EMBL" id="VCAU01000095">
    <property type="protein sequence ID" value="KAF9885436.1"/>
    <property type="molecule type" value="Genomic_DNA"/>
</dbReference>
<dbReference type="InterPro" id="IPR024079">
    <property type="entry name" value="MetalloPept_cat_dom_sf"/>
</dbReference>
<dbReference type="GO" id="GO:0005886">
    <property type="term" value="C:plasma membrane"/>
    <property type="evidence" value="ECO:0007669"/>
    <property type="project" value="TreeGrafter"/>
</dbReference>
<organism evidence="10 11">
    <name type="scientific">Aspergillus nanangensis</name>
    <dbReference type="NCBI Taxonomy" id="2582783"/>
    <lineage>
        <taxon>Eukaryota</taxon>
        <taxon>Fungi</taxon>
        <taxon>Dikarya</taxon>
        <taxon>Ascomycota</taxon>
        <taxon>Pezizomycotina</taxon>
        <taxon>Eurotiomycetes</taxon>
        <taxon>Eurotiomycetidae</taxon>
        <taxon>Eurotiales</taxon>
        <taxon>Aspergillaceae</taxon>
        <taxon>Aspergillus</taxon>
        <taxon>Aspergillus subgen. Circumdati</taxon>
    </lineage>
</organism>
<comment type="caution">
    <text evidence="10">The sequence shown here is derived from an EMBL/GenBank/DDBJ whole genome shotgun (WGS) entry which is preliminary data.</text>
</comment>
<keyword evidence="11" id="KW-1185">Reference proteome</keyword>
<protein>
    <submittedName>
        <fullName evidence="10">Cell cycle control protein</fullName>
    </submittedName>
</protein>
<evidence type="ECO:0000256" key="7">
    <source>
        <dbReference type="SAM" id="MobiDB-lite"/>
    </source>
</evidence>
<keyword evidence="6 8" id="KW-0472">Membrane</keyword>
<accession>A0AAD4CF96</accession>
<evidence type="ECO:0000256" key="8">
    <source>
        <dbReference type="SAM" id="Phobius"/>
    </source>
</evidence>
<dbReference type="InterPro" id="IPR008754">
    <property type="entry name" value="Peptidase_M43"/>
</dbReference>
<dbReference type="Pfam" id="PF03381">
    <property type="entry name" value="CDC50"/>
    <property type="match status" value="1"/>
</dbReference>
<proteinExistence type="inferred from homology"/>
<dbReference type="GO" id="GO:0005783">
    <property type="term" value="C:endoplasmic reticulum"/>
    <property type="evidence" value="ECO:0007669"/>
    <property type="project" value="TreeGrafter"/>
</dbReference>
<dbReference type="Proteomes" id="UP001194746">
    <property type="component" value="Unassembled WGS sequence"/>
</dbReference>
<evidence type="ECO:0000256" key="6">
    <source>
        <dbReference type="ARBA" id="ARBA00023136"/>
    </source>
</evidence>
<dbReference type="CDD" id="cd04275">
    <property type="entry name" value="ZnMc_pappalysin_like"/>
    <property type="match status" value="1"/>
</dbReference>
<comment type="similarity">
    <text evidence="3">Belongs to the CDC50/LEM3 family.</text>
</comment>
<feature type="region of interest" description="Disordered" evidence="7">
    <location>
        <begin position="582"/>
        <end position="616"/>
    </location>
</feature>
<comment type="similarity">
    <text evidence="2">Belongs to the peptidase M43B family.</text>
</comment>